<evidence type="ECO:0008006" key="3">
    <source>
        <dbReference type="Google" id="ProtNLM"/>
    </source>
</evidence>
<name>A0AAD9N7S9_RIDPI</name>
<protein>
    <recommendedName>
        <fullName evidence="3">LamG domain-containing protein</fullName>
    </recommendedName>
</protein>
<organism evidence="1 2">
    <name type="scientific">Ridgeia piscesae</name>
    <name type="common">Tubeworm</name>
    <dbReference type="NCBI Taxonomy" id="27915"/>
    <lineage>
        <taxon>Eukaryota</taxon>
        <taxon>Metazoa</taxon>
        <taxon>Spiralia</taxon>
        <taxon>Lophotrochozoa</taxon>
        <taxon>Annelida</taxon>
        <taxon>Polychaeta</taxon>
        <taxon>Sedentaria</taxon>
        <taxon>Canalipalpata</taxon>
        <taxon>Sabellida</taxon>
        <taxon>Siboglinidae</taxon>
        <taxon>Ridgeia</taxon>
    </lineage>
</organism>
<reference evidence="1" key="1">
    <citation type="journal article" date="2023" name="Mol. Biol. Evol.">
        <title>Third-Generation Sequencing Reveals the Adaptive Role of the Epigenome in Three Deep-Sea Polychaetes.</title>
        <authorList>
            <person name="Perez M."/>
            <person name="Aroh O."/>
            <person name="Sun Y."/>
            <person name="Lan Y."/>
            <person name="Juniper S.K."/>
            <person name="Young C.R."/>
            <person name="Angers B."/>
            <person name="Qian P.Y."/>
        </authorList>
    </citation>
    <scope>NUCLEOTIDE SEQUENCE</scope>
    <source>
        <strain evidence="1">R07B-5</strain>
    </source>
</reference>
<proteinExistence type="predicted"/>
<dbReference type="EMBL" id="JAODUO010001815">
    <property type="protein sequence ID" value="KAK2158186.1"/>
    <property type="molecule type" value="Genomic_DNA"/>
</dbReference>
<keyword evidence="2" id="KW-1185">Reference proteome</keyword>
<dbReference type="AlphaFoldDB" id="A0AAD9N7S9"/>
<dbReference type="Pfam" id="PF13385">
    <property type="entry name" value="Laminin_G_3"/>
    <property type="match status" value="1"/>
</dbReference>
<accession>A0AAD9N7S9</accession>
<dbReference type="Proteomes" id="UP001209878">
    <property type="component" value="Unassembled WGS sequence"/>
</dbReference>
<evidence type="ECO:0000313" key="1">
    <source>
        <dbReference type="EMBL" id="KAK2158186.1"/>
    </source>
</evidence>
<sequence>MYIVPAEKRLITHLSFDGATGVQGSNGIWVANNRVTVVSGPQCKHGNCAHFNNTVLEIPYFVNNYDHFKQFSISYFYNLCGGPFNQGLVINNMCGTNPTDKCSIYLSSPAPDMLKAHLKSSGHVLAEASYMTANDCSWHHVVMSWDGKSMRVYVDAHLRANKPFTGPIANTKCPMIIGNMICPSGSCHFEGLMDEISFYKSALTLKEVKTIKKFPGTTY</sequence>
<dbReference type="Gene3D" id="2.60.120.200">
    <property type="match status" value="1"/>
</dbReference>
<evidence type="ECO:0000313" key="2">
    <source>
        <dbReference type="Proteomes" id="UP001209878"/>
    </source>
</evidence>
<dbReference type="InterPro" id="IPR013320">
    <property type="entry name" value="ConA-like_dom_sf"/>
</dbReference>
<gene>
    <name evidence="1" type="ORF">NP493_1816g00000</name>
</gene>
<comment type="caution">
    <text evidence="1">The sequence shown here is derived from an EMBL/GenBank/DDBJ whole genome shotgun (WGS) entry which is preliminary data.</text>
</comment>
<dbReference type="SUPFAM" id="SSF49899">
    <property type="entry name" value="Concanavalin A-like lectins/glucanases"/>
    <property type="match status" value="1"/>
</dbReference>